<proteinExistence type="predicted"/>
<reference evidence="4" key="1">
    <citation type="journal article" date="2015" name="Nature">
        <title>Complex archaea that bridge the gap between prokaryotes and eukaryotes.</title>
        <authorList>
            <person name="Spang A."/>
            <person name="Saw J.H."/>
            <person name="Jorgensen S.L."/>
            <person name="Zaremba-Niedzwiedzka K."/>
            <person name="Martijn J."/>
            <person name="Lind A.E."/>
            <person name="van Eijk R."/>
            <person name="Schleper C."/>
            <person name="Guy L."/>
            <person name="Ettema T.J."/>
        </authorList>
    </citation>
    <scope>NUCLEOTIDE SEQUENCE</scope>
</reference>
<dbReference type="EMBL" id="LAZR01003547">
    <property type="protein sequence ID" value="KKN17184.1"/>
    <property type="molecule type" value="Genomic_DNA"/>
</dbReference>
<dbReference type="InterPro" id="IPR006558">
    <property type="entry name" value="LamG-like"/>
</dbReference>
<comment type="caution">
    <text evidence="4">The sequence shown here is derived from an EMBL/GenBank/DDBJ whole genome shotgun (WGS) entry which is preliminary data.</text>
</comment>
<gene>
    <name evidence="4" type="ORF">LCGC14_0968390</name>
</gene>
<dbReference type="SUPFAM" id="SSF49899">
    <property type="entry name" value="Concanavalin A-like lectins/glucanases"/>
    <property type="match status" value="1"/>
</dbReference>
<evidence type="ECO:0000313" key="4">
    <source>
        <dbReference type="EMBL" id="KKN17184.1"/>
    </source>
</evidence>
<dbReference type="InterPro" id="IPR003611">
    <property type="entry name" value="NUMOD3"/>
</dbReference>
<evidence type="ECO:0000256" key="1">
    <source>
        <dbReference type="ARBA" id="ARBA00022729"/>
    </source>
</evidence>
<feature type="domain" description="LamG-like jellyroll fold" evidence="3">
    <location>
        <begin position="263"/>
        <end position="407"/>
    </location>
</feature>
<dbReference type="AlphaFoldDB" id="A0A0F9NGW2"/>
<dbReference type="InterPro" id="IPR013320">
    <property type="entry name" value="ConA-like_dom_sf"/>
</dbReference>
<accession>A0A0F9NGW2</accession>
<dbReference type="Gene3D" id="2.60.120.200">
    <property type="match status" value="1"/>
</dbReference>
<evidence type="ECO:0000256" key="2">
    <source>
        <dbReference type="ARBA" id="ARBA00023157"/>
    </source>
</evidence>
<dbReference type="Pfam" id="PF13385">
    <property type="entry name" value="Laminin_G_3"/>
    <property type="match status" value="1"/>
</dbReference>
<dbReference type="SUPFAM" id="SSF64496">
    <property type="entry name" value="DNA-binding domain of intron-encoded endonucleases"/>
    <property type="match status" value="1"/>
</dbReference>
<keyword evidence="1" id="KW-0732">Signal</keyword>
<dbReference type="SMART" id="SM00560">
    <property type="entry name" value="LamGL"/>
    <property type="match status" value="1"/>
</dbReference>
<keyword evidence="2" id="KW-1015">Disulfide bond</keyword>
<dbReference type="Pfam" id="PF07460">
    <property type="entry name" value="NUMOD3"/>
    <property type="match status" value="1"/>
</dbReference>
<dbReference type="GO" id="GO:0003677">
    <property type="term" value="F:DNA binding"/>
    <property type="evidence" value="ECO:0007669"/>
    <property type="project" value="InterPro"/>
</dbReference>
<protein>
    <recommendedName>
        <fullName evidence="3">LamG-like jellyroll fold domain-containing protein</fullName>
    </recommendedName>
</protein>
<sequence>MNKKKDKNNPFYGKHHSEKTKKRWISMSKKSPIIIAIALFFLLITSTNAEENYRIVNIKTDKSLNIEVKSFDQGNIELELTVNETQTEKLIPIQIYNEYVVFDKNKEPHNATKYSYYGYNSFETTQDKKTIKVAYKMEELIKFGYNTTIIMLVAEDYNTGIGFDFNWTKVTTDANVMPTGSDRVYVEQDQAFYDPNLVLYINFDDVNADGSGVLDDTNNGNDGLLINGADIDSWGMWDTNAGNFDGLDDSINLGDIDALDGIGAETISVWVRPIGSQNTLDQIVGKWSTSGGNGLTLILSTTFGTDDILWGGWGGSIFFQTAGNILPLNKWTHIVGVFDGSGVGNTGRLRVYANGVLAAAGSYNGTVPTTTPDTVYDVRIGTDGEGGRLFSGFIEEVKIYSRALTVAEIQQDYNSWMVDAEYYSPVQDAGETADWDTIEWEEITDVNNSLTVDYRGCSTSDCGTAGDWLTGLSGGGITHSNIHADGNQFFQYRVNFDTNKASWNTLRSGDTDKGSFAKFNTMTIEYTTAAEGVCDCPSSGNWEINDGSICTLSTLCNAPADVHISSGSLNITSSGILSISSGYKAIVEKGEKLYIENGGKIIIEK</sequence>
<evidence type="ECO:0000259" key="3">
    <source>
        <dbReference type="SMART" id="SM00560"/>
    </source>
</evidence>
<organism evidence="4">
    <name type="scientific">marine sediment metagenome</name>
    <dbReference type="NCBI Taxonomy" id="412755"/>
    <lineage>
        <taxon>unclassified sequences</taxon>
        <taxon>metagenomes</taxon>
        <taxon>ecological metagenomes</taxon>
    </lineage>
</organism>
<name>A0A0F9NGW2_9ZZZZ</name>